<evidence type="ECO:0000313" key="2">
    <source>
        <dbReference type="EMBL" id="ETM41464.1"/>
    </source>
</evidence>
<accession>W2N190</accession>
<dbReference type="AlphaFoldDB" id="W2N190"/>
<dbReference type="Proteomes" id="UP000054532">
    <property type="component" value="Unassembled WGS sequence"/>
</dbReference>
<protein>
    <submittedName>
        <fullName evidence="2">Uncharacterized protein</fullName>
    </submittedName>
</protein>
<feature type="compositionally biased region" description="Polar residues" evidence="1">
    <location>
        <begin position="99"/>
        <end position="108"/>
    </location>
</feature>
<organism evidence="2">
    <name type="scientific">Phytophthora nicotianae</name>
    <name type="common">Potato buckeye rot agent</name>
    <name type="synonym">Phytophthora parasitica</name>
    <dbReference type="NCBI Taxonomy" id="4792"/>
    <lineage>
        <taxon>Eukaryota</taxon>
        <taxon>Sar</taxon>
        <taxon>Stramenopiles</taxon>
        <taxon>Oomycota</taxon>
        <taxon>Peronosporomycetes</taxon>
        <taxon>Peronosporales</taxon>
        <taxon>Peronosporaceae</taxon>
        <taxon>Phytophthora</taxon>
    </lineage>
</organism>
<evidence type="ECO:0000256" key="1">
    <source>
        <dbReference type="SAM" id="MobiDB-lite"/>
    </source>
</evidence>
<dbReference type="EMBL" id="KI694082">
    <property type="protein sequence ID" value="ETM41464.1"/>
    <property type="molecule type" value="Genomic_DNA"/>
</dbReference>
<sequence length="108" mass="12115">MIPDLPHHCLYYFCTYAGNPRLRNDHGSTADLLVAKQRCVFIQIFFWMCIDISRGECCFISHPAAEAQRGAILSRCIPSDCHAESEIREGGIPPDTEPPNATYNRGSE</sequence>
<name>W2N190_PHYNI</name>
<gene>
    <name evidence="2" type="ORF">L914_12760</name>
</gene>
<reference evidence="2" key="1">
    <citation type="submission" date="2013-11" db="EMBL/GenBank/DDBJ databases">
        <title>The Genome Sequence of Phytophthora parasitica IAC_01/95.</title>
        <authorList>
            <consortium name="The Broad Institute Genomics Platform"/>
            <person name="Russ C."/>
            <person name="Tyler B."/>
            <person name="Panabieres F."/>
            <person name="Shan W."/>
            <person name="Tripathy S."/>
            <person name="Grunwald N."/>
            <person name="Machado M."/>
            <person name="Johnson C.S."/>
            <person name="Arredondo F."/>
            <person name="Hong C."/>
            <person name="Coffey M."/>
            <person name="Young S.K."/>
            <person name="Zeng Q."/>
            <person name="Gargeya S."/>
            <person name="Fitzgerald M."/>
            <person name="Abouelleil A."/>
            <person name="Alvarado L."/>
            <person name="Chapman S.B."/>
            <person name="Gainer-Dewar J."/>
            <person name="Goldberg J."/>
            <person name="Griggs A."/>
            <person name="Gujja S."/>
            <person name="Hansen M."/>
            <person name="Howarth C."/>
            <person name="Imamovic A."/>
            <person name="Ireland A."/>
            <person name="Larimer J."/>
            <person name="McCowan C."/>
            <person name="Murphy C."/>
            <person name="Pearson M."/>
            <person name="Poon T.W."/>
            <person name="Priest M."/>
            <person name="Roberts A."/>
            <person name="Saif S."/>
            <person name="Shea T."/>
            <person name="Sykes S."/>
            <person name="Wortman J."/>
            <person name="Nusbaum C."/>
            <person name="Birren B."/>
        </authorList>
    </citation>
    <scope>NUCLEOTIDE SEQUENCE [LARGE SCALE GENOMIC DNA]</scope>
    <source>
        <strain evidence="2">IAC_01/95</strain>
    </source>
</reference>
<proteinExistence type="predicted"/>
<feature type="region of interest" description="Disordered" evidence="1">
    <location>
        <begin position="85"/>
        <end position="108"/>
    </location>
</feature>